<protein>
    <submittedName>
        <fullName evidence="3">Methyltransferase domain protein</fullName>
    </submittedName>
</protein>
<dbReference type="EMBL" id="CP046455">
    <property type="protein sequence ID" value="QGU07719.1"/>
    <property type="molecule type" value="Genomic_DNA"/>
</dbReference>
<organism evidence="3 4">
    <name type="scientific">Corynebacterium occultum</name>
    <dbReference type="NCBI Taxonomy" id="2675219"/>
    <lineage>
        <taxon>Bacteria</taxon>
        <taxon>Bacillati</taxon>
        <taxon>Actinomycetota</taxon>
        <taxon>Actinomycetes</taxon>
        <taxon>Mycobacteriales</taxon>
        <taxon>Corynebacteriaceae</taxon>
        <taxon>Corynebacterium</taxon>
    </lineage>
</organism>
<evidence type="ECO:0000259" key="2">
    <source>
        <dbReference type="Pfam" id="PF08241"/>
    </source>
</evidence>
<dbReference type="Pfam" id="PF08241">
    <property type="entry name" value="Methyltransf_11"/>
    <property type="match status" value="1"/>
</dbReference>
<dbReference type="InterPro" id="IPR013216">
    <property type="entry name" value="Methyltransf_11"/>
</dbReference>
<dbReference type="CDD" id="cd02440">
    <property type="entry name" value="AdoMet_MTases"/>
    <property type="match status" value="1"/>
</dbReference>
<evidence type="ECO:0000256" key="1">
    <source>
        <dbReference type="SAM" id="MobiDB-lite"/>
    </source>
</evidence>
<gene>
    <name evidence="3" type="ORF">COCCU_08975</name>
</gene>
<keyword evidence="4" id="KW-1185">Reference proteome</keyword>
<dbReference type="RefSeq" id="WP_156231178.1">
    <property type="nucleotide sequence ID" value="NZ_CP046455.1"/>
</dbReference>
<dbReference type="GO" id="GO:0032259">
    <property type="term" value="P:methylation"/>
    <property type="evidence" value="ECO:0007669"/>
    <property type="project" value="UniProtKB-KW"/>
</dbReference>
<dbReference type="KEGG" id="cok:COCCU_08975"/>
<dbReference type="InterPro" id="IPR029063">
    <property type="entry name" value="SAM-dependent_MTases_sf"/>
</dbReference>
<dbReference type="AlphaFoldDB" id="A0A6B8VXB3"/>
<dbReference type="Proteomes" id="UP000424462">
    <property type="component" value="Chromosome"/>
</dbReference>
<sequence>MNTTPPSRPTPEEGAQPIFSAPRELRPGGGEMTEWILGRLPISRKQIIEFSPGEGSTTRRLLRHNPAGYLGIHHPGTTDGSPTSTGLQNLINRANARGTLQGRKEPPNRLLSADLRNTGLPAASADVVLSESFLSHNPEDEKLRVLREAGRLLRPGGFFALHEAILRPDDLDPALIATRREELSQLLGAEAHPLSGAGWAELIEKAGFALVEKRVSDLPLAEPGQGLGALAHTALKLLRRARKSEENIDHHRNFGAIALILTLKE</sequence>
<feature type="region of interest" description="Disordered" evidence="1">
    <location>
        <begin position="1"/>
        <end position="31"/>
    </location>
</feature>
<name>A0A6B8VXB3_9CORY</name>
<dbReference type="SUPFAM" id="SSF53335">
    <property type="entry name" value="S-adenosyl-L-methionine-dependent methyltransferases"/>
    <property type="match status" value="1"/>
</dbReference>
<keyword evidence="3" id="KW-0808">Transferase</keyword>
<evidence type="ECO:0000313" key="4">
    <source>
        <dbReference type="Proteomes" id="UP000424462"/>
    </source>
</evidence>
<feature type="domain" description="Methyltransferase type 11" evidence="2">
    <location>
        <begin position="96"/>
        <end position="160"/>
    </location>
</feature>
<proteinExistence type="predicted"/>
<dbReference type="Gene3D" id="3.40.50.150">
    <property type="entry name" value="Vaccinia Virus protein VP39"/>
    <property type="match status" value="1"/>
</dbReference>
<dbReference type="GO" id="GO:0008757">
    <property type="term" value="F:S-adenosylmethionine-dependent methyltransferase activity"/>
    <property type="evidence" value="ECO:0007669"/>
    <property type="project" value="InterPro"/>
</dbReference>
<keyword evidence="3" id="KW-0489">Methyltransferase</keyword>
<evidence type="ECO:0000313" key="3">
    <source>
        <dbReference type="EMBL" id="QGU07719.1"/>
    </source>
</evidence>
<accession>A0A6B8VXB3</accession>
<reference evidence="3 4" key="1">
    <citation type="submission" date="2019-11" db="EMBL/GenBank/DDBJ databases">
        <title>Complete genome sequence of Corynebacterium kalinowskii 1959, a novel Corynebacterium species isolated from soil of a small paddock in Vilsendorf, Germany.</title>
        <authorList>
            <person name="Schaffert L."/>
            <person name="Ruwe M."/>
            <person name="Milse J."/>
            <person name="Hanuschka K."/>
            <person name="Ortseifen V."/>
            <person name="Droste J."/>
            <person name="Brandt D."/>
            <person name="Schlueter L."/>
            <person name="Kutter Y."/>
            <person name="Vinke S."/>
            <person name="Viehoefer P."/>
            <person name="Jacob L."/>
            <person name="Luebke N.-C."/>
            <person name="Schulte-Berndt E."/>
            <person name="Hain C."/>
            <person name="Linder M."/>
            <person name="Schmidt P."/>
            <person name="Wollenschlaeger L."/>
            <person name="Luttermann T."/>
            <person name="Thieme E."/>
            <person name="Hassa J."/>
            <person name="Haak M."/>
            <person name="Wittchen M."/>
            <person name="Mentz A."/>
            <person name="Persicke M."/>
            <person name="Busche T."/>
            <person name="Ruckert C."/>
        </authorList>
    </citation>
    <scope>NUCLEOTIDE SEQUENCE [LARGE SCALE GENOMIC DNA]</scope>
    <source>
        <strain evidence="3 4">2039</strain>
    </source>
</reference>